<dbReference type="Proteomes" id="UP000610966">
    <property type="component" value="Unassembled WGS sequence"/>
</dbReference>
<dbReference type="AlphaFoldDB" id="A0A8J3VYY0"/>
<reference evidence="1" key="1">
    <citation type="submission" date="2021-01" db="EMBL/GenBank/DDBJ databases">
        <title>Whole genome shotgun sequence of Sphaerimonospora thailandensis NBRC 107569.</title>
        <authorList>
            <person name="Komaki H."/>
            <person name="Tamura T."/>
        </authorList>
    </citation>
    <scope>NUCLEOTIDE SEQUENCE</scope>
    <source>
        <strain evidence="1">NBRC 107569</strain>
    </source>
</reference>
<sequence length="73" mass="7646">MTPDVTATVSIGVEDERGVMYVRSWLVSRDAAAQVAAMLGEPKSQVIADLTAQDQMADALQHLSGLVTDGGAE</sequence>
<evidence type="ECO:0000313" key="1">
    <source>
        <dbReference type="EMBL" id="GIH69470.1"/>
    </source>
</evidence>
<accession>A0A8J3VYY0</accession>
<dbReference type="RefSeq" id="WP_204014109.1">
    <property type="nucleotide sequence ID" value="NZ_BOOG01000015.1"/>
</dbReference>
<dbReference type="EMBL" id="BOOG01000015">
    <property type="protein sequence ID" value="GIH69470.1"/>
    <property type="molecule type" value="Genomic_DNA"/>
</dbReference>
<organism evidence="1 2">
    <name type="scientific">Sphaerimonospora thailandensis</name>
    <dbReference type="NCBI Taxonomy" id="795644"/>
    <lineage>
        <taxon>Bacteria</taxon>
        <taxon>Bacillati</taxon>
        <taxon>Actinomycetota</taxon>
        <taxon>Actinomycetes</taxon>
        <taxon>Streptosporangiales</taxon>
        <taxon>Streptosporangiaceae</taxon>
        <taxon>Sphaerimonospora</taxon>
    </lineage>
</organism>
<proteinExistence type="predicted"/>
<name>A0A8J3VYY0_9ACTN</name>
<protein>
    <submittedName>
        <fullName evidence="1">Uncharacterized protein</fullName>
    </submittedName>
</protein>
<keyword evidence="2" id="KW-1185">Reference proteome</keyword>
<evidence type="ECO:0000313" key="2">
    <source>
        <dbReference type="Proteomes" id="UP000610966"/>
    </source>
</evidence>
<comment type="caution">
    <text evidence="1">The sequence shown here is derived from an EMBL/GenBank/DDBJ whole genome shotgun (WGS) entry which is preliminary data.</text>
</comment>
<gene>
    <name evidence="1" type="ORF">Mth01_17230</name>
</gene>